<keyword evidence="4 10" id="KW-0812">Transmembrane</keyword>
<dbReference type="GO" id="GO:0006811">
    <property type="term" value="P:monoatomic ion transport"/>
    <property type="evidence" value="ECO:0007669"/>
    <property type="project" value="UniProtKB-KW"/>
</dbReference>
<dbReference type="InterPro" id="IPR012910">
    <property type="entry name" value="Plug_dom"/>
</dbReference>
<keyword evidence="6" id="KW-0406">Ion transport</keyword>
<sequence length="601" mass="63934">MARADEAAAPPQDIVVLANGFATPADRTGQAISVIGRDRIETLQAVTLTDVLRTLPSLAVAQRGPVGTQSSVFVRGGNSSQTLVLIDGVRVNDPSSPNAAFDFGGLLAGNAERVEVLRGPNSIIWGSQAIGGVINVETAKPTGPLTLRAAAEYGAYETVNGRVNLSGSAGPVGYSFGGALYRTDGFSVFSGGTEADRGRQGALNGRVTVALTDNLGLDLRGNYSKVRSSYDSAFSGGANALPVADNEQWYAYAGLNLSLAGGRLRSRLAYTRSDIDRVGTDPVVFSFNNFIARGVTDRVEWRNAFDLTDRVQIVAGLEHEAIRASTAFEGATPTRANNHVTGGYLQLSLRPVTGLTLTGGLRHDEYSEYGGQTTLGGNLAWTPNGGRTVLRATYAEGFRAPSLSEGQPPFGNPALKPETAQNVDIAIEQALLDRRLTASLTWYHRRSTNLIAFSSATFRSENIGRAETDGLEAALTLRPSARLQVEAGYALVNAFNRSAPNADRRLPLRPQHSATLTVDWQSPFGLTLGTTVLLVGDSFDNAANTVRIDGWHRVDLRASLPLSGGIDLFARVENLGDARYQTVAGYNTPGRSGFVGARFRM</sequence>
<organism evidence="14 15">
    <name type="scientific">Novosphingobium piscinae</name>
    <dbReference type="NCBI Taxonomy" id="1507448"/>
    <lineage>
        <taxon>Bacteria</taxon>
        <taxon>Pseudomonadati</taxon>
        <taxon>Pseudomonadota</taxon>
        <taxon>Alphaproteobacteria</taxon>
        <taxon>Sphingomonadales</taxon>
        <taxon>Sphingomonadaceae</taxon>
        <taxon>Novosphingobium</taxon>
    </lineage>
</organism>
<gene>
    <name evidence="14" type="ORF">H7F53_17485</name>
</gene>
<evidence type="ECO:0000256" key="7">
    <source>
        <dbReference type="ARBA" id="ARBA00023077"/>
    </source>
</evidence>
<dbReference type="PANTHER" id="PTHR30069:SF53">
    <property type="entry name" value="COLICIN I RECEPTOR-RELATED"/>
    <property type="match status" value="1"/>
</dbReference>
<evidence type="ECO:0000256" key="6">
    <source>
        <dbReference type="ARBA" id="ARBA00023065"/>
    </source>
</evidence>
<evidence type="ECO:0000313" key="15">
    <source>
        <dbReference type="Proteomes" id="UP000551327"/>
    </source>
</evidence>
<keyword evidence="5" id="KW-0732">Signal</keyword>
<dbReference type="Proteomes" id="UP000551327">
    <property type="component" value="Unassembled WGS sequence"/>
</dbReference>
<comment type="subcellular location">
    <subcellularLocation>
        <location evidence="1 10">Cell outer membrane</location>
        <topology evidence="1 10">Multi-pass membrane protein</topology>
    </subcellularLocation>
</comment>
<dbReference type="InterPro" id="IPR036942">
    <property type="entry name" value="Beta-barrel_TonB_sf"/>
</dbReference>
<evidence type="ECO:0000256" key="3">
    <source>
        <dbReference type="ARBA" id="ARBA00022452"/>
    </source>
</evidence>
<evidence type="ECO:0000313" key="14">
    <source>
        <dbReference type="EMBL" id="MBC2670944.1"/>
    </source>
</evidence>
<keyword evidence="7 11" id="KW-0798">TonB box</keyword>
<dbReference type="Pfam" id="PF00593">
    <property type="entry name" value="TonB_dep_Rec_b-barrel"/>
    <property type="match status" value="1"/>
</dbReference>
<name>A0A7X1G1V7_9SPHN</name>
<protein>
    <submittedName>
        <fullName evidence="14">TonB-dependent receptor</fullName>
    </submittedName>
</protein>
<keyword evidence="3 10" id="KW-1134">Transmembrane beta strand</keyword>
<reference evidence="14 15" key="1">
    <citation type="submission" date="2020-08" db="EMBL/GenBank/DDBJ databases">
        <title>The genome sequence of type strain Novosphingobium piscinae KCTC 42194.</title>
        <authorList>
            <person name="Liu Y."/>
        </authorList>
    </citation>
    <scope>NUCLEOTIDE SEQUENCE [LARGE SCALE GENOMIC DNA]</scope>
    <source>
        <strain evidence="14 15">KCTC 42194</strain>
    </source>
</reference>
<dbReference type="InterPro" id="IPR039426">
    <property type="entry name" value="TonB-dep_rcpt-like"/>
</dbReference>
<dbReference type="InterPro" id="IPR037066">
    <property type="entry name" value="Plug_dom_sf"/>
</dbReference>
<evidence type="ECO:0000256" key="9">
    <source>
        <dbReference type="ARBA" id="ARBA00023237"/>
    </source>
</evidence>
<keyword evidence="15" id="KW-1185">Reference proteome</keyword>
<accession>A0A7X1G1V7</accession>
<evidence type="ECO:0000256" key="11">
    <source>
        <dbReference type="RuleBase" id="RU003357"/>
    </source>
</evidence>
<dbReference type="PANTHER" id="PTHR30069">
    <property type="entry name" value="TONB-DEPENDENT OUTER MEMBRANE RECEPTOR"/>
    <property type="match status" value="1"/>
</dbReference>
<dbReference type="GO" id="GO:0015889">
    <property type="term" value="P:cobalamin transport"/>
    <property type="evidence" value="ECO:0007669"/>
    <property type="project" value="TreeGrafter"/>
</dbReference>
<dbReference type="PROSITE" id="PS52016">
    <property type="entry name" value="TONB_DEPENDENT_REC_3"/>
    <property type="match status" value="1"/>
</dbReference>
<dbReference type="EMBL" id="JACLAX010000040">
    <property type="protein sequence ID" value="MBC2670944.1"/>
    <property type="molecule type" value="Genomic_DNA"/>
</dbReference>
<dbReference type="CDD" id="cd01347">
    <property type="entry name" value="ligand_gated_channel"/>
    <property type="match status" value="1"/>
</dbReference>
<comment type="similarity">
    <text evidence="10 11">Belongs to the TonB-dependent receptor family.</text>
</comment>
<keyword evidence="2 10" id="KW-0813">Transport</keyword>
<evidence type="ECO:0000256" key="5">
    <source>
        <dbReference type="ARBA" id="ARBA00022729"/>
    </source>
</evidence>
<proteinExistence type="inferred from homology"/>
<keyword evidence="9 10" id="KW-0998">Cell outer membrane</keyword>
<dbReference type="InterPro" id="IPR000531">
    <property type="entry name" value="Beta-barrel_TonB"/>
</dbReference>
<feature type="domain" description="TonB-dependent receptor-like beta-barrel" evidence="12">
    <location>
        <begin position="167"/>
        <end position="575"/>
    </location>
</feature>
<dbReference type="AlphaFoldDB" id="A0A7X1G1V7"/>
<evidence type="ECO:0000256" key="1">
    <source>
        <dbReference type="ARBA" id="ARBA00004571"/>
    </source>
</evidence>
<evidence type="ECO:0000259" key="13">
    <source>
        <dbReference type="Pfam" id="PF07715"/>
    </source>
</evidence>
<evidence type="ECO:0000256" key="2">
    <source>
        <dbReference type="ARBA" id="ARBA00022448"/>
    </source>
</evidence>
<dbReference type="GO" id="GO:0009279">
    <property type="term" value="C:cell outer membrane"/>
    <property type="evidence" value="ECO:0007669"/>
    <property type="project" value="UniProtKB-SubCell"/>
</dbReference>
<dbReference type="SUPFAM" id="SSF56935">
    <property type="entry name" value="Porins"/>
    <property type="match status" value="1"/>
</dbReference>
<feature type="domain" description="TonB-dependent receptor plug" evidence="13">
    <location>
        <begin position="26"/>
        <end position="133"/>
    </location>
</feature>
<dbReference type="Gene3D" id="2.40.170.20">
    <property type="entry name" value="TonB-dependent receptor, beta-barrel domain"/>
    <property type="match status" value="1"/>
</dbReference>
<evidence type="ECO:0000256" key="4">
    <source>
        <dbReference type="ARBA" id="ARBA00022692"/>
    </source>
</evidence>
<dbReference type="RefSeq" id="WP_185680798.1">
    <property type="nucleotide sequence ID" value="NZ_JACLAX010000040.1"/>
</dbReference>
<comment type="caution">
    <text evidence="14">The sequence shown here is derived from an EMBL/GenBank/DDBJ whole genome shotgun (WGS) entry which is preliminary data.</text>
</comment>
<evidence type="ECO:0000256" key="10">
    <source>
        <dbReference type="PROSITE-ProRule" id="PRU01360"/>
    </source>
</evidence>
<evidence type="ECO:0000259" key="12">
    <source>
        <dbReference type="Pfam" id="PF00593"/>
    </source>
</evidence>
<dbReference type="Gene3D" id="2.170.130.10">
    <property type="entry name" value="TonB-dependent receptor, plug domain"/>
    <property type="match status" value="1"/>
</dbReference>
<dbReference type="Pfam" id="PF07715">
    <property type="entry name" value="Plug"/>
    <property type="match status" value="1"/>
</dbReference>
<keyword evidence="8 10" id="KW-0472">Membrane</keyword>
<keyword evidence="14" id="KW-0675">Receptor</keyword>
<evidence type="ECO:0000256" key="8">
    <source>
        <dbReference type="ARBA" id="ARBA00023136"/>
    </source>
</evidence>